<evidence type="ECO:0000256" key="1">
    <source>
        <dbReference type="ARBA" id="ARBA00007435"/>
    </source>
</evidence>
<keyword evidence="4" id="KW-1185">Reference proteome</keyword>
<evidence type="ECO:0000313" key="4">
    <source>
        <dbReference type="Proteomes" id="UP001597319"/>
    </source>
</evidence>
<dbReference type="InterPro" id="IPR035901">
    <property type="entry name" value="GIY-YIG_endonuc_sf"/>
</dbReference>
<dbReference type="PANTHER" id="PTHR34477">
    <property type="entry name" value="UPF0213 PROTEIN YHBQ"/>
    <property type="match status" value="1"/>
</dbReference>
<dbReference type="PANTHER" id="PTHR34477:SF1">
    <property type="entry name" value="UPF0213 PROTEIN YHBQ"/>
    <property type="match status" value="1"/>
</dbReference>
<feature type="domain" description="GIY-YIG" evidence="2">
    <location>
        <begin position="1"/>
        <end position="75"/>
    </location>
</feature>
<reference evidence="4" key="1">
    <citation type="journal article" date="2019" name="Int. J. Syst. Evol. Microbiol.">
        <title>The Global Catalogue of Microorganisms (GCM) 10K type strain sequencing project: providing services to taxonomists for standard genome sequencing and annotation.</title>
        <authorList>
            <consortium name="The Broad Institute Genomics Platform"/>
            <consortium name="The Broad Institute Genome Sequencing Center for Infectious Disease"/>
            <person name="Wu L."/>
            <person name="Ma J."/>
        </authorList>
    </citation>
    <scope>NUCLEOTIDE SEQUENCE [LARGE SCALE GENOMIC DNA]</scope>
    <source>
        <strain evidence="4">KCTC 52274</strain>
    </source>
</reference>
<dbReference type="RefSeq" id="WP_378288381.1">
    <property type="nucleotide sequence ID" value="NZ_JBHULE010000001.1"/>
</dbReference>
<proteinExistence type="inferred from homology"/>
<dbReference type="EMBL" id="JBHULE010000001">
    <property type="protein sequence ID" value="MFD2561032.1"/>
    <property type="molecule type" value="Genomic_DNA"/>
</dbReference>
<dbReference type="PROSITE" id="PS50164">
    <property type="entry name" value="GIY_YIG"/>
    <property type="match status" value="1"/>
</dbReference>
<dbReference type="Pfam" id="PF01541">
    <property type="entry name" value="GIY-YIG"/>
    <property type="match status" value="1"/>
</dbReference>
<dbReference type="SUPFAM" id="SSF82771">
    <property type="entry name" value="GIY-YIG endonuclease"/>
    <property type="match status" value="1"/>
</dbReference>
<dbReference type="Proteomes" id="UP001597319">
    <property type="component" value="Unassembled WGS sequence"/>
</dbReference>
<organism evidence="3 4">
    <name type="scientific">Aquimarina rubra</name>
    <dbReference type="NCBI Taxonomy" id="1920033"/>
    <lineage>
        <taxon>Bacteria</taxon>
        <taxon>Pseudomonadati</taxon>
        <taxon>Bacteroidota</taxon>
        <taxon>Flavobacteriia</taxon>
        <taxon>Flavobacteriales</taxon>
        <taxon>Flavobacteriaceae</taxon>
        <taxon>Aquimarina</taxon>
    </lineage>
</organism>
<evidence type="ECO:0000313" key="3">
    <source>
        <dbReference type="EMBL" id="MFD2561032.1"/>
    </source>
</evidence>
<dbReference type="CDD" id="cd10449">
    <property type="entry name" value="GIY-YIG_SLX1_like"/>
    <property type="match status" value="1"/>
</dbReference>
<sequence>MFIVYILFSESLNKYYIGHTANLEDRLKRHNQGRSKSTKSGIPWKIVYTETYETKSKAYQREMEIKRQKSKIYIERLINSAG</sequence>
<name>A0ABW5L9C5_9FLAO</name>
<dbReference type="InterPro" id="IPR050190">
    <property type="entry name" value="UPF0213_domain"/>
</dbReference>
<gene>
    <name evidence="3" type="ORF">ACFSR1_00015</name>
</gene>
<dbReference type="InterPro" id="IPR000305">
    <property type="entry name" value="GIY-YIG_endonuc"/>
</dbReference>
<protein>
    <submittedName>
        <fullName evidence="3">GIY-YIG nuclease family protein</fullName>
    </submittedName>
</protein>
<accession>A0ABW5L9C5</accession>
<evidence type="ECO:0000259" key="2">
    <source>
        <dbReference type="PROSITE" id="PS50164"/>
    </source>
</evidence>
<dbReference type="Gene3D" id="3.40.1440.10">
    <property type="entry name" value="GIY-YIG endonuclease"/>
    <property type="match status" value="1"/>
</dbReference>
<comment type="similarity">
    <text evidence="1">Belongs to the UPF0213 family.</text>
</comment>
<comment type="caution">
    <text evidence="3">The sequence shown here is derived from an EMBL/GenBank/DDBJ whole genome shotgun (WGS) entry which is preliminary data.</text>
</comment>